<dbReference type="PANTHER" id="PTHR23150">
    <property type="entry name" value="SULFATASE MODIFYING FACTOR 1, 2"/>
    <property type="match status" value="1"/>
</dbReference>
<dbReference type="Proteomes" id="UP000651050">
    <property type="component" value="Unassembled WGS sequence"/>
</dbReference>
<feature type="domain" description="Sulfatase-modifying factor enzyme-like" evidence="4">
    <location>
        <begin position="199"/>
        <end position="315"/>
    </location>
</feature>
<dbReference type="NCBIfam" id="NF041186">
    <property type="entry name" value="SenA"/>
    <property type="match status" value="1"/>
</dbReference>
<evidence type="ECO:0000256" key="1">
    <source>
        <dbReference type="ARBA" id="ARBA00023002"/>
    </source>
</evidence>
<feature type="domain" description="DinB-like" evidence="5">
    <location>
        <begin position="33"/>
        <end position="173"/>
    </location>
</feature>
<comment type="caution">
    <text evidence="6">The sequence shown here is derived from an EMBL/GenBank/DDBJ whole genome shotgun (WGS) entry which is preliminary data.</text>
</comment>
<feature type="domain" description="Sulfatase-modifying factor enzyme-like" evidence="4">
    <location>
        <begin position="324"/>
        <end position="391"/>
    </location>
</feature>
<dbReference type="InterPro" id="IPR042095">
    <property type="entry name" value="SUMF_sf"/>
</dbReference>
<dbReference type="InterPro" id="IPR051043">
    <property type="entry name" value="Sulfatase_Mod_Factor_Kinase"/>
</dbReference>
<dbReference type="RefSeq" id="WP_196987334.1">
    <property type="nucleotide sequence ID" value="NZ_JADWYS010000001.1"/>
</dbReference>
<comment type="pathway">
    <text evidence="3">Amino-acid biosynthesis; ergothioneine biosynthesis.</text>
</comment>
<gene>
    <name evidence="6" type="primary">egtB</name>
    <name evidence="6" type="ORF">I5803_16040</name>
</gene>
<dbReference type="InterPro" id="IPR016187">
    <property type="entry name" value="CTDL_fold"/>
</dbReference>
<protein>
    <submittedName>
        <fullName evidence="6">Ergothioneine biosynthesis protein EgtB</fullName>
    </submittedName>
</protein>
<sequence length="395" mass="43813">MERAFPPYTVDRPPAPSYAFRSGGRDIVRQGLVAARERTLALAEAYAQSLGPACSIAYSQTVNPPLWELGHIGWFQECWIGRNRQRASGVAADPEHERAAPLMPGADALYDSSRVAHATRWTLPLPDAAGTRAYLAATLEQSLGLLDALPQEPGDAELYFFRLVALHEEMHAEAATYMARALGVPLPPLRPAALPAHTAAIRIPAQTFTLGHASPGFAFDNELQPHEVYLDAYEIDAQPVSWARYQGFVDAGGYSERRWWGDEGWAWLEEARPSVPRDAGPAGACATHLSAYEAQAWCRWAGRRLPTEAEWECAAIHASAFAWGQVWEWTSNAFEPYPGFVPHPYRDYSAPWFGTRRVLRGACAATSPIVAHPRYRNFFEPHRRDIFAGFRSCAP</sequence>
<dbReference type="SUPFAM" id="SSF109854">
    <property type="entry name" value="DinB/YfiT-like putative metalloenzymes"/>
    <property type="match status" value="1"/>
</dbReference>
<dbReference type="InterPro" id="IPR030809">
    <property type="entry name" value="EgtB_signatur"/>
</dbReference>
<keyword evidence="7" id="KW-1185">Reference proteome</keyword>
<keyword evidence="1" id="KW-0560">Oxidoreductase</keyword>
<dbReference type="AlphaFoldDB" id="A0A931H6W6"/>
<dbReference type="Pfam" id="PF03781">
    <property type="entry name" value="FGE-sulfatase"/>
    <property type="match status" value="2"/>
</dbReference>
<evidence type="ECO:0000259" key="5">
    <source>
        <dbReference type="Pfam" id="PF12867"/>
    </source>
</evidence>
<organism evidence="6 7">
    <name type="scientific">Caenimonas aquaedulcis</name>
    <dbReference type="NCBI Taxonomy" id="2793270"/>
    <lineage>
        <taxon>Bacteria</taxon>
        <taxon>Pseudomonadati</taxon>
        <taxon>Pseudomonadota</taxon>
        <taxon>Betaproteobacteria</taxon>
        <taxon>Burkholderiales</taxon>
        <taxon>Comamonadaceae</taxon>
        <taxon>Caenimonas</taxon>
    </lineage>
</organism>
<dbReference type="NCBIfam" id="TIGR04373">
    <property type="entry name" value="egtB_X_signatur"/>
    <property type="match status" value="1"/>
</dbReference>
<evidence type="ECO:0000256" key="3">
    <source>
        <dbReference type="ARBA" id="ARBA00037882"/>
    </source>
</evidence>
<dbReference type="Gene3D" id="3.90.1580.10">
    <property type="entry name" value="paralog of FGE (formylglycine-generating enzyme)"/>
    <property type="match status" value="2"/>
</dbReference>
<dbReference type="InterPro" id="IPR024775">
    <property type="entry name" value="DinB-like"/>
</dbReference>
<dbReference type="InterPro" id="IPR034660">
    <property type="entry name" value="DinB/YfiT-like"/>
</dbReference>
<evidence type="ECO:0000259" key="4">
    <source>
        <dbReference type="Pfam" id="PF03781"/>
    </source>
</evidence>
<dbReference type="Pfam" id="PF12867">
    <property type="entry name" value="DinB_2"/>
    <property type="match status" value="1"/>
</dbReference>
<evidence type="ECO:0000313" key="7">
    <source>
        <dbReference type="Proteomes" id="UP000651050"/>
    </source>
</evidence>
<reference evidence="6" key="1">
    <citation type="submission" date="2020-11" db="EMBL/GenBank/DDBJ databases">
        <title>Bacterial whole genome sequence for Caenimonas sp. DR4.4.</title>
        <authorList>
            <person name="Le V."/>
            <person name="Ko S.-R."/>
            <person name="Ahn C.-Y."/>
            <person name="Oh H.-M."/>
        </authorList>
    </citation>
    <scope>NUCLEOTIDE SEQUENCE</scope>
    <source>
        <strain evidence="6">DR4.4</strain>
    </source>
</reference>
<dbReference type="EMBL" id="JADWYS010000001">
    <property type="protein sequence ID" value="MBG9389542.1"/>
    <property type="molecule type" value="Genomic_DNA"/>
</dbReference>
<dbReference type="InterPro" id="IPR005532">
    <property type="entry name" value="SUMF_dom"/>
</dbReference>
<evidence type="ECO:0000256" key="2">
    <source>
        <dbReference type="ARBA" id="ARBA00023004"/>
    </source>
</evidence>
<proteinExistence type="predicted"/>
<keyword evidence="2" id="KW-0408">Iron</keyword>
<dbReference type="SUPFAM" id="SSF56436">
    <property type="entry name" value="C-type lectin-like"/>
    <property type="match status" value="1"/>
</dbReference>
<name>A0A931H6W6_9BURK</name>
<evidence type="ECO:0000313" key="6">
    <source>
        <dbReference type="EMBL" id="MBG9389542.1"/>
    </source>
</evidence>
<accession>A0A931H6W6</accession>